<sequence>MEYEQVRELLLQQWTYTGGPNESKASELYHDDVVLEFPQSDEWFQGKINQQGWRERYPAKLDFQPQEIRGSGDLWVAEGLLSYDGGEPLHYVKILEFRGDKVARETLYFADSFPAPQWRQPWAAKGPRPKRQHDLPEHVMGGN</sequence>
<protein>
    <recommendedName>
        <fullName evidence="4">SnoaL-like protein</fullName>
    </recommendedName>
</protein>
<evidence type="ECO:0008006" key="4">
    <source>
        <dbReference type="Google" id="ProtNLM"/>
    </source>
</evidence>
<keyword evidence="3" id="KW-1185">Reference proteome</keyword>
<evidence type="ECO:0000256" key="1">
    <source>
        <dbReference type="SAM" id="MobiDB-lite"/>
    </source>
</evidence>
<dbReference type="Gene3D" id="3.10.450.50">
    <property type="match status" value="1"/>
</dbReference>
<evidence type="ECO:0000313" key="2">
    <source>
        <dbReference type="EMBL" id="RZS65903.1"/>
    </source>
</evidence>
<feature type="region of interest" description="Disordered" evidence="1">
    <location>
        <begin position="120"/>
        <end position="143"/>
    </location>
</feature>
<evidence type="ECO:0000313" key="3">
    <source>
        <dbReference type="Proteomes" id="UP000293289"/>
    </source>
</evidence>
<dbReference type="RefSeq" id="WP_130352551.1">
    <property type="nucleotide sequence ID" value="NZ_SGWY01000002.1"/>
</dbReference>
<proteinExistence type="predicted"/>
<dbReference type="AlphaFoldDB" id="A0A4Q7MES1"/>
<dbReference type="OrthoDB" id="3826377at2"/>
<gene>
    <name evidence="2" type="ORF">EV187_1608</name>
</gene>
<accession>A0A4Q7MES1</accession>
<organism evidence="2 3">
    <name type="scientific">Agromyces ramosus</name>
    <dbReference type="NCBI Taxonomy" id="33879"/>
    <lineage>
        <taxon>Bacteria</taxon>
        <taxon>Bacillati</taxon>
        <taxon>Actinomycetota</taxon>
        <taxon>Actinomycetes</taxon>
        <taxon>Micrococcales</taxon>
        <taxon>Microbacteriaceae</taxon>
        <taxon>Agromyces</taxon>
    </lineage>
</organism>
<dbReference type="SUPFAM" id="SSF54427">
    <property type="entry name" value="NTF2-like"/>
    <property type="match status" value="1"/>
</dbReference>
<reference evidence="2 3" key="1">
    <citation type="submission" date="2019-02" db="EMBL/GenBank/DDBJ databases">
        <title>Genomic Encyclopedia of Type Strains, Phase IV (KMG-IV): sequencing the most valuable type-strain genomes for metagenomic binning, comparative biology and taxonomic classification.</title>
        <authorList>
            <person name="Goeker M."/>
        </authorList>
    </citation>
    <scope>NUCLEOTIDE SEQUENCE [LARGE SCALE GENOMIC DNA]</scope>
    <source>
        <strain evidence="2 3">DSM 43045</strain>
    </source>
</reference>
<dbReference type="EMBL" id="SGWY01000002">
    <property type="protein sequence ID" value="RZS65903.1"/>
    <property type="molecule type" value="Genomic_DNA"/>
</dbReference>
<name>A0A4Q7MES1_9MICO</name>
<dbReference type="InterPro" id="IPR032710">
    <property type="entry name" value="NTF2-like_dom_sf"/>
</dbReference>
<comment type="caution">
    <text evidence="2">The sequence shown here is derived from an EMBL/GenBank/DDBJ whole genome shotgun (WGS) entry which is preliminary data.</text>
</comment>
<dbReference type="Proteomes" id="UP000293289">
    <property type="component" value="Unassembled WGS sequence"/>
</dbReference>